<dbReference type="SUPFAM" id="SSF52499">
    <property type="entry name" value="Isochorismatase-like hydrolases"/>
    <property type="match status" value="1"/>
</dbReference>
<dbReference type="GO" id="GO:0016787">
    <property type="term" value="F:hydrolase activity"/>
    <property type="evidence" value="ECO:0007669"/>
    <property type="project" value="UniProtKB-KW"/>
</dbReference>
<accession>A0A7S0KGG1</accession>
<evidence type="ECO:0000313" key="5">
    <source>
        <dbReference type="EMBL" id="CAD8579130.1"/>
    </source>
</evidence>
<evidence type="ECO:0000256" key="1">
    <source>
        <dbReference type="ARBA" id="ARBA00006336"/>
    </source>
</evidence>
<keyword evidence="2" id="KW-0378">Hydrolase</keyword>
<keyword evidence="3" id="KW-1133">Transmembrane helix</keyword>
<dbReference type="Pfam" id="PF00857">
    <property type="entry name" value="Isochorismatase"/>
    <property type="match status" value="1"/>
</dbReference>
<feature type="domain" description="Isochorismatase-like" evidence="4">
    <location>
        <begin position="71"/>
        <end position="235"/>
    </location>
</feature>
<dbReference type="PANTHER" id="PTHR43540">
    <property type="entry name" value="PEROXYUREIDOACRYLATE/UREIDOACRYLATE AMIDOHYDROLASE-RELATED"/>
    <property type="match status" value="1"/>
</dbReference>
<proteinExistence type="inferred from homology"/>
<gene>
    <name evidence="5" type="ORF">MSP1404_LOCUS2023</name>
</gene>
<dbReference type="InterPro" id="IPR000868">
    <property type="entry name" value="Isochorismatase-like_dom"/>
</dbReference>
<reference evidence="5" key="1">
    <citation type="submission" date="2021-01" db="EMBL/GenBank/DDBJ databases">
        <authorList>
            <person name="Corre E."/>
            <person name="Pelletier E."/>
            <person name="Niang G."/>
            <person name="Scheremetjew M."/>
            <person name="Finn R."/>
            <person name="Kale V."/>
            <person name="Holt S."/>
            <person name="Cochrane G."/>
            <person name="Meng A."/>
            <person name="Brown T."/>
            <person name="Cohen L."/>
        </authorList>
    </citation>
    <scope>NUCLEOTIDE SEQUENCE</scope>
    <source>
        <strain evidence="5">CCMP494</strain>
    </source>
</reference>
<dbReference type="EMBL" id="HBEV01002637">
    <property type="protein sequence ID" value="CAD8579130.1"/>
    <property type="molecule type" value="Transcribed_RNA"/>
</dbReference>
<protein>
    <recommendedName>
        <fullName evidence="4">Isochorismatase-like domain-containing protein</fullName>
    </recommendedName>
</protein>
<evidence type="ECO:0000256" key="3">
    <source>
        <dbReference type="SAM" id="Phobius"/>
    </source>
</evidence>
<keyword evidence="3" id="KW-0472">Membrane</keyword>
<name>A0A7S0KGG1_MICPS</name>
<dbReference type="CDD" id="cd00431">
    <property type="entry name" value="cysteine_hydrolases"/>
    <property type="match status" value="1"/>
</dbReference>
<feature type="transmembrane region" description="Helical" evidence="3">
    <location>
        <begin position="187"/>
        <end position="206"/>
    </location>
</feature>
<evidence type="ECO:0000256" key="2">
    <source>
        <dbReference type="ARBA" id="ARBA00022801"/>
    </source>
</evidence>
<dbReference type="PANTHER" id="PTHR43540:SF9">
    <property type="entry name" value="FAMILY HYDROLASE, PUTATIVE (AFU_ORTHOLOGUE AFUA_2G08700)-RELATED"/>
    <property type="match status" value="1"/>
</dbReference>
<organism evidence="5">
    <name type="scientific">Micromonas pusilla</name>
    <name type="common">Picoplanktonic green alga</name>
    <name type="synonym">Chromulina pusilla</name>
    <dbReference type="NCBI Taxonomy" id="38833"/>
    <lineage>
        <taxon>Eukaryota</taxon>
        <taxon>Viridiplantae</taxon>
        <taxon>Chlorophyta</taxon>
        <taxon>Mamiellophyceae</taxon>
        <taxon>Mamiellales</taxon>
        <taxon>Mamiellaceae</taxon>
        <taxon>Micromonas</taxon>
    </lineage>
</organism>
<dbReference type="InterPro" id="IPR036380">
    <property type="entry name" value="Isochorismatase-like_sf"/>
</dbReference>
<feature type="transmembrane region" description="Helical" evidence="3">
    <location>
        <begin position="6"/>
        <end position="25"/>
    </location>
</feature>
<sequence length="274" mass="29704">MTTSTHVGAALIAGCAAGWCLRELWLRDAARREAEAMVRRGVEAAKPEALIAEAQVACFHDREFPVSSSDTALVLIDMQTDFLSKDGRLGKNYSDPRVKQLAATEAKVAALLAAARRAGMTVAHSRSHRYGADVRRDLCVPTIDPTYDLVESCRPLPGEIVVDKWTFGAFASTDLETQLRRRGVRRILLAGILTNVCIMATAVQAVDRFFRVCLVEDACGAFDARWHQHAVELINGPQTLKENHHGSVGLYFGEVAKLSDVETALAKCGGGAAV</sequence>
<comment type="similarity">
    <text evidence="1">Belongs to the isochorismatase family.</text>
</comment>
<dbReference type="InterPro" id="IPR050272">
    <property type="entry name" value="Isochorismatase-like_hydrls"/>
</dbReference>
<evidence type="ECO:0000259" key="4">
    <source>
        <dbReference type="Pfam" id="PF00857"/>
    </source>
</evidence>
<keyword evidence="3" id="KW-0812">Transmembrane</keyword>
<dbReference type="Gene3D" id="3.40.50.850">
    <property type="entry name" value="Isochorismatase-like"/>
    <property type="match status" value="1"/>
</dbReference>
<dbReference type="AlphaFoldDB" id="A0A7S0KGG1"/>